<keyword evidence="2" id="KW-1185">Reference proteome</keyword>
<dbReference type="Proteomes" id="UP000605986">
    <property type="component" value="Unassembled WGS sequence"/>
</dbReference>
<proteinExistence type="predicted"/>
<accession>A0A8H4NZC6</accession>
<comment type="caution">
    <text evidence="1">The sequence shown here is derived from an EMBL/GenBank/DDBJ whole genome shotgun (WGS) entry which is preliminary data.</text>
</comment>
<protein>
    <submittedName>
        <fullName evidence="1">Uncharacterized protein</fullName>
    </submittedName>
</protein>
<sequence>MRMPSSSALRVVREFAQSTAFTIYIEARDAPPTFQSISDAVGEGHFRSSRSSSRLQLASMYAGLGAKIVTFPVQANISFPRVPPAWQDVLAINLIYVNWLLRVQPERLATH</sequence>
<organism evidence="1 2">
    <name type="scientific">Fusarium austroafricanum</name>
    <dbReference type="NCBI Taxonomy" id="2364996"/>
    <lineage>
        <taxon>Eukaryota</taxon>
        <taxon>Fungi</taxon>
        <taxon>Dikarya</taxon>
        <taxon>Ascomycota</taxon>
        <taxon>Pezizomycotina</taxon>
        <taxon>Sordariomycetes</taxon>
        <taxon>Hypocreomycetidae</taxon>
        <taxon>Hypocreales</taxon>
        <taxon>Nectriaceae</taxon>
        <taxon>Fusarium</taxon>
        <taxon>Fusarium concolor species complex</taxon>
    </lineage>
</organism>
<dbReference type="AlphaFoldDB" id="A0A8H4NZC6"/>
<gene>
    <name evidence="1" type="ORF">F53441_3973</name>
</gene>
<dbReference type="EMBL" id="JAADJG010000156">
    <property type="protein sequence ID" value="KAF4453345.1"/>
    <property type="molecule type" value="Genomic_DNA"/>
</dbReference>
<evidence type="ECO:0000313" key="1">
    <source>
        <dbReference type="EMBL" id="KAF4453345.1"/>
    </source>
</evidence>
<evidence type="ECO:0000313" key="2">
    <source>
        <dbReference type="Proteomes" id="UP000605986"/>
    </source>
</evidence>
<reference evidence="1" key="1">
    <citation type="submission" date="2020-01" db="EMBL/GenBank/DDBJ databases">
        <title>Identification and distribution of gene clusters putatively required for synthesis of sphingolipid metabolism inhibitors in phylogenetically diverse species of the filamentous fungus Fusarium.</title>
        <authorList>
            <person name="Kim H.-S."/>
            <person name="Busman M."/>
            <person name="Brown D.W."/>
            <person name="Divon H."/>
            <person name="Uhlig S."/>
            <person name="Proctor R.H."/>
        </authorList>
    </citation>
    <scope>NUCLEOTIDE SEQUENCE</scope>
    <source>
        <strain evidence="1">NRRL 53441</strain>
    </source>
</reference>
<name>A0A8H4NZC6_9HYPO</name>